<keyword evidence="6" id="KW-1185">Reference proteome</keyword>
<dbReference type="Gene3D" id="1.10.246.20">
    <property type="entry name" value="Coactivator CBP, KIX domain"/>
    <property type="match status" value="1"/>
</dbReference>
<feature type="region of interest" description="Disordered" evidence="3">
    <location>
        <begin position="1"/>
        <end position="20"/>
    </location>
</feature>
<dbReference type="Pfam" id="PF16987">
    <property type="entry name" value="KIX_2"/>
    <property type="match status" value="1"/>
</dbReference>
<keyword evidence="2" id="KW-0539">Nucleus</keyword>
<sequence>MEGNWNPNEQGRDSLANNWRSTHEPDLRKRVIFAIVEKLKICFPNHSQNDINNTAFKFEDVIYGMATDKSDYLRKISEKILVFDQKFRSVQSGSSVNVPKTNQDPGTAAQALNQGESLPTLLPYTQTPTSQQWFHQNNNHESSGFSTQVPITAAQSLNIQMGEGVHSNLLLSGSQRQTQGRHQFCSQPQQQPQSYKDMFQCQVDQQFQKENTHHLQPSYTQQQQQHHQQSLLQQPVQQQMTHHTSLATIQQSFPQTSAHSSLTSSGQQNSQFLPRHQFPTQRVHSSHQQQMHVPFQEQKQQEHMQLMSQLMNGQDTLQNHLTSQPNNWEQQQGAFTLSSSQQNNIYSFQEMAQQKNNLQDMYQQQHLYSHSNNPSVFPSQQQMYMPSCQSGNFSAGQVVGQSQPMMLQQYQPQHQQPQNRIFQHDTQRFQAAASQDYTGKTANANGGDWQEETYQKIKALKDKYLPVLSTLLQKVSNKLQEVDSLPQQKMQHDPFEKLRAGKSTLELLIMFLNVGRDSISESHRNNFGMYEEQVLRFTKNHHQTMTQTSGHDQVHVSQSHDNDQMNITPARSSVFHHKHFHHLQMQHQTLQRQQQHQIQNQSSPQLVNQKILPTTFHNTGTPSQSPDSPFFAPSPNLGDLEKPISVDSQLYTTAQEQPIDHLRKAVSEFQTDSYKQFCSMESEADSTASSGSKVHKIETGCALLQEIKEINGSLVETMLNICNEDVSGIVVTCSYSPLALSDTLEAHYKSGQVSQIQPLRLLVPVNYPYSPIQILEKVPSDTSLQKYDDLSARTRSRFSLSMKEFSEPLSLKEIAQVWDGCARETMAEFAEQHGGSSFSSMYGHWESVLGAS</sequence>
<gene>
    <name evidence="5" type="ORF">ERUC_LOCUS43080</name>
</gene>
<dbReference type="GO" id="GO:0005634">
    <property type="term" value="C:nucleus"/>
    <property type="evidence" value="ECO:0007669"/>
    <property type="project" value="UniProtKB-SubCell"/>
</dbReference>
<dbReference type="EMBL" id="CAKOAT010904042">
    <property type="protein sequence ID" value="CAH8390597.1"/>
    <property type="molecule type" value="Genomic_DNA"/>
</dbReference>
<evidence type="ECO:0000256" key="1">
    <source>
        <dbReference type="ARBA" id="ARBA00004123"/>
    </source>
</evidence>
<comment type="caution">
    <text evidence="5">The sequence shown here is derived from an EMBL/GenBank/DDBJ whole genome shotgun (WGS) entry which is preliminary data.</text>
</comment>
<dbReference type="InterPro" id="IPR044661">
    <property type="entry name" value="MED15a/b/c-like"/>
</dbReference>
<name>A0ABC8M453_ERUVS</name>
<evidence type="ECO:0000256" key="2">
    <source>
        <dbReference type="ARBA" id="ARBA00023242"/>
    </source>
</evidence>
<proteinExistence type="predicted"/>
<organism evidence="5 6">
    <name type="scientific">Eruca vesicaria subsp. sativa</name>
    <name type="common">Garden rocket</name>
    <name type="synonym">Eruca sativa</name>
    <dbReference type="NCBI Taxonomy" id="29727"/>
    <lineage>
        <taxon>Eukaryota</taxon>
        <taxon>Viridiplantae</taxon>
        <taxon>Streptophyta</taxon>
        <taxon>Embryophyta</taxon>
        <taxon>Tracheophyta</taxon>
        <taxon>Spermatophyta</taxon>
        <taxon>Magnoliopsida</taxon>
        <taxon>eudicotyledons</taxon>
        <taxon>Gunneridae</taxon>
        <taxon>Pentapetalae</taxon>
        <taxon>rosids</taxon>
        <taxon>malvids</taxon>
        <taxon>Brassicales</taxon>
        <taxon>Brassicaceae</taxon>
        <taxon>Brassiceae</taxon>
        <taxon>Eruca</taxon>
    </lineage>
</organism>
<feature type="domain" description="Mediator complex subunit 15 KIX" evidence="4">
    <location>
        <begin position="17"/>
        <end position="91"/>
    </location>
</feature>
<comment type="subcellular location">
    <subcellularLocation>
        <location evidence="1">Nucleus</location>
    </subcellularLocation>
</comment>
<evidence type="ECO:0000256" key="3">
    <source>
        <dbReference type="SAM" id="MobiDB-lite"/>
    </source>
</evidence>
<dbReference type="PANTHER" id="PTHR33137">
    <property type="entry name" value="MEDIATOR OF RNA POLYMERASE II TRANSCRIPTION SUBUNIT 15A-RELATED"/>
    <property type="match status" value="1"/>
</dbReference>
<evidence type="ECO:0000313" key="5">
    <source>
        <dbReference type="EMBL" id="CAH8390597.1"/>
    </source>
</evidence>
<evidence type="ECO:0000313" key="6">
    <source>
        <dbReference type="Proteomes" id="UP001642260"/>
    </source>
</evidence>
<protein>
    <recommendedName>
        <fullName evidence="4">Mediator complex subunit 15 KIX domain-containing protein</fullName>
    </recommendedName>
</protein>
<feature type="region of interest" description="Disordered" evidence="3">
    <location>
        <begin position="211"/>
        <end position="244"/>
    </location>
</feature>
<accession>A0ABC8M453</accession>
<dbReference type="InterPro" id="IPR036546">
    <property type="entry name" value="MED15_KIX"/>
</dbReference>
<feature type="compositionally biased region" description="Low complexity" evidence="3">
    <location>
        <begin position="214"/>
        <end position="244"/>
    </location>
</feature>
<dbReference type="Proteomes" id="UP001642260">
    <property type="component" value="Unassembled WGS sequence"/>
</dbReference>
<dbReference type="PANTHER" id="PTHR33137:SF16">
    <property type="entry name" value="MEDIATOR OF RNA POLYMERASE II TRANSCRIPTION SUBUNIT 15C-RELATED"/>
    <property type="match status" value="1"/>
</dbReference>
<evidence type="ECO:0000259" key="4">
    <source>
        <dbReference type="Pfam" id="PF16987"/>
    </source>
</evidence>
<dbReference type="InterPro" id="IPR036529">
    <property type="entry name" value="KIX_dom_sf"/>
</dbReference>
<dbReference type="AlphaFoldDB" id="A0ABC8M453"/>
<reference evidence="5 6" key="1">
    <citation type="submission" date="2022-03" db="EMBL/GenBank/DDBJ databases">
        <authorList>
            <person name="Macdonald S."/>
            <person name="Ahmed S."/>
            <person name="Newling K."/>
        </authorList>
    </citation>
    <scope>NUCLEOTIDE SEQUENCE [LARGE SCALE GENOMIC DNA]</scope>
</reference>